<dbReference type="EMBL" id="CP017634">
    <property type="protein sequence ID" value="ATW28889.1"/>
    <property type="molecule type" value="Genomic_DNA"/>
</dbReference>
<gene>
    <name evidence="1" type="ORF">DCMF_24955</name>
</gene>
<keyword evidence="1" id="KW-0547">Nucleotide-binding</keyword>
<dbReference type="Proteomes" id="UP000323521">
    <property type="component" value="Chromosome"/>
</dbReference>
<proteinExistence type="predicted"/>
<sequence>MERKEDSKEVTVKERKLIELLRSTDSKEVRVTVQHGQPVLVEEVKKSIRL</sequence>
<dbReference type="GO" id="GO:0004386">
    <property type="term" value="F:helicase activity"/>
    <property type="evidence" value="ECO:0007669"/>
    <property type="project" value="UniProtKB-KW"/>
</dbReference>
<organism evidence="1 2">
    <name type="scientific">Formimonas warabiya</name>
    <dbReference type="NCBI Taxonomy" id="1761012"/>
    <lineage>
        <taxon>Bacteria</taxon>
        <taxon>Bacillati</taxon>
        <taxon>Bacillota</taxon>
        <taxon>Clostridia</taxon>
        <taxon>Eubacteriales</taxon>
        <taxon>Peptococcaceae</taxon>
        <taxon>Candidatus Formimonas</taxon>
    </lineage>
</organism>
<accession>A0A3G1L2P0</accession>
<dbReference type="KEGG" id="fwa:DCMF_24955"/>
<keyword evidence="2" id="KW-1185">Reference proteome</keyword>
<dbReference type="AlphaFoldDB" id="A0A3G1L2P0"/>
<protein>
    <submittedName>
        <fullName evidence="1">ATP-dependent DNA helicase RuvA</fullName>
    </submittedName>
</protein>
<reference evidence="1 2" key="1">
    <citation type="submission" date="2016-10" db="EMBL/GenBank/DDBJ databases">
        <title>Complete Genome Sequence of Peptococcaceae strain DCMF.</title>
        <authorList>
            <person name="Edwards R.J."/>
            <person name="Holland S.I."/>
            <person name="Deshpande N.P."/>
            <person name="Wong Y.K."/>
            <person name="Ertan H."/>
            <person name="Manefield M."/>
            <person name="Russell T.L."/>
            <person name="Lee M.J."/>
        </authorList>
    </citation>
    <scope>NUCLEOTIDE SEQUENCE [LARGE SCALE GENOMIC DNA]</scope>
    <source>
        <strain evidence="1 2">DCMF</strain>
    </source>
</reference>
<evidence type="ECO:0000313" key="1">
    <source>
        <dbReference type="EMBL" id="ATW28889.1"/>
    </source>
</evidence>
<name>A0A3G1L2P0_FORW1</name>
<keyword evidence="1" id="KW-0347">Helicase</keyword>
<keyword evidence="1" id="KW-0378">Hydrolase</keyword>
<keyword evidence="1" id="KW-0067">ATP-binding</keyword>
<evidence type="ECO:0000313" key="2">
    <source>
        <dbReference type="Proteomes" id="UP000323521"/>
    </source>
</evidence>